<evidence type="ECO:0000313" key="13">
    <source>
        <dbReference type="Proteomes" id="UP001597055"/>
    </source>
</evidence>
<dbReference type="InterPro" id="IPR045175">
    <property type="entry name" value="M28_fam"/>
</dbReference>
<dbReference type="RefSeq" id="WP_204978457.1">
    <property type="nucleotide sequence ID" value="NZ_JBHTII010000001.1"/>
</dbReference>
<keyword evidence="4" id="KW-0479">Metal-binding</keyword>
<dbReference type="PANTHER" id="PTHR12147">
    <property type="entry name" value="METALLOPEPTIDASE M28 FAMILY MEMBER"/>
    <property type="match status" value="1"/>
</dbReference>
<gene>
    <name evidence="12" type="ORF">ACFQ0P_09440</name>
</gene>
<dbReference type="EC" id="3.4.-.-" evidence="12"/>
<dbReference type="EMBL" id="JBHTII010000001">
    <property type="protein sequence ID" value="MFD0790623.1"/>
    <property type="molecule type" value="Genomic_DNA"/>
</dbReference>
<evidence type="ECO:0000313" key="12">
    <source>
        <dbReference type="EMBL" id="MFD0790623.1"/>
    </source>
</evidence>
<dbReference type="InterPro" id="IPR007484">
    <property type="entry name" value="Peptidase_M28"/>
</dbReference>
<dbReference type="InterPro" id="IPR003137">
    <property type="entry name" value="PA_domain"/>
</dbReference>
<evidence type="ECO:0000256" key="6">
    <source>
        <dbReference type="ARBA" id="ARBA00022801"/>
    </source>
</evidence>
<dbReference type="Gene3D" id="3.40.630.10">
    <property type="entry name" value="Zn peptidases"/>
    <property type="match status" value="2"/>
</dbReference>
<dbReference type="Pfam" id="PF04389">
    <property type="entry name" value="Peptidase_M28"/>
    <property type="match status" value="1"/>
</dbReference>
<keyword evidence="2" id="KW-0031">Aminopeptidase</keyword>
<evidence type="ECO:0000256" key="3">
    <source>
        <dbReference type="ARBA" id="ARBA00022670"/>
    </source>
</evidence>
<feature type="region of interest" description="Disordered" evidence="8">
    <location>
        <begin position="505"/>
        <end position="535"/>
    </location>
</feature>
<keyword evidence="3" id="KW-0645">Protease</keyword>
<reference evidence="13" key="1">
    <citation type="journal article" date="2019" name="Int. J. Syst. Evol. Microbiol.">
        <title>The Global Catalogue of Microorganisms (GCM) 10K type strain sequencing project: providing services to taxonomists for standard genome sequencing and annotation.</title>
        <authorList>
            <consortium name="The Broad Institute Genomics Platform"/>
            <consortium name="The Broad Institute Genome Sequencing Center for Infectious Disease"/>
            <person name="Wu L."/>
            <person name="Ma J."/>
        </authorList>
    </citation>
    <scope>NUCLEOTIDE SEQUENCE [LARGE SCALE GENOMIC DNA]</scope>
    <source>
        <strain evidence="13">CCUG 54523</strain>
    </source>
</reference>
<evidence type="ECO:0000259" key="11">
    <source>
        <dbReference type="Pfam" id="PF04389"/>
    </source>
</evidence>
<evidence type="ECO:0000259" key="10">
    <source>
        <dbReference type="Pfam" id="PF02225"/>
    </source>
</evidence>
<comment type="caution">
    <text evidence="12">The sequence shown here is derived from an EMBL/GenBank/DDBJ whole genome shotgun (WGS) entry which is preliminary data.</text>
</comment>
<name>A0ABW3AI13_9MICO</name>
<evidence type="ECO:0000256" key="2">
    <source>
        <dbReference type="ARBA" id="ARBA00022438"/>
    </source>
</evidence>
<keyword evidence="5 9" id="KW-0732">Signal</keyword>
<evidence type="ECO:0000256" key="9">
    <source>
        <dbReference type="SAM" id="SignalP"/>
    </source>
</evidence>
<keyword evidence="6 12" id="KW-0378">Hydrolase</keyword>
<feature type="signal peptide" evidence="9">
    <location>
        <begin position="1"/>
        <end position="34"/>
    </location>
</feature>
<dbReference type="Pfam" id="PF02225">
    <property type="entry name" value="PA"/>
    <property type="match status" value="1"/>
</dbReference>
<sequence>MNRSRNTARGTLALAATGVTVLALSLGAASAATAAPAAKCDNRNNNTVAKLLECVSADGTMDHLEAFQDIADANDGNRAANTSGYEESVEYVAETLEAAGWNVTIDEFDYLLPIPTIQQLTPQDVAHPAGYFSEGSAEGEVTGTVIPVDLVLALPRDPVTSGCEASDFAGLDFTGDQDIALIQRGTCEFGVKARNAQDAGAEAVIIMNQGNTPERSGVLTNVTLIGANPTALDVPVVGTSFDAGAALAQPGSTATVSMFTENNPQKNVIAELPGRNPDNVVMAGAHLDSVPEGPGINDNGSGSAALIEIAQNMTKLKPQNTVRFAWWGAEEEGLLGSAAYVEGLSDEERDRIALYLNFDMIASPNYIYMVYDGDESTFEAPVVVPEGSVEIEDLFERYFTSIDTPYDDAEFSGRSDYEAFILAGIPAGGLFTGAEDEKTVEQAEIWGGTAGEWLDPCYHQACDDIDNVSLDALETNTDAIALAVLAYSYSTELVNGVPGRSVPGGLNLPEPAGAEGTWAGGGGGLHPDHGHHVAG</sequence>
<dbReference type="CDD" id="cd03876">
    <property type="entry name" value="M28_SGAP_like"/>
    <property type="match status" value="1"/>
</dbReference>
<protein>
    <submittedName>
        <fullName evidence="12">M28 family metallopeptidase</fullName>
        <ecNumber evidence="12">3.4.-.-</ecNumber>
    </submittedName>
</protein>
<dbReference type="GO" id="GO:0016787">
    <property type="term" value="F:hydrolase activity"/>
    <property type="evidence" value="ECO:0007669"/>
    <property type="project" value="UniProtKB-KW"/>
</dbReference>
<dbReference type="PANTHER" id="PTHR12147:SF26">
    <property type="entry name" value="PEPTIDASE M28 DOMAIN-CONTAINING PROTEIN"/>
    <property type="match status" value="1"/>
</dbReference>
<accession>A0ABW3AI13</accession>
<comment type="similarity">
    <text evidence="1">Belongs to the peptidase M28 family. M28A subfamily.</text>
</comment>
<evidence type="ECO:0000256" key="8">
    <source>
        <dbReference type="SAM" id="MobiDB-lite"/>
    </source>
</evidence>
<keyword evidence="13" id="KW-1185">Reference proteome</keyword>
<evidence type="ECO:0000256" key="4">
    <source>
        <dbReference type="ARBA" id="ARBA00022723"/>
    </source>
</evidence>
<feature type="compositionally biased region" description="Basic and acidic residues" evidence="8">
    <location>
        <begin position="526"/>
        <end position="535"/>
    </location>
</feature>
<dbReference type="SUPFAM" id="SSF52025">
    <property type="entry name" value="PA domain"/>
    <property type="match status" value="1"/>
</dbReference>
<dbReference type="InterPro" id="IPR041756">
    <property type="entry name" value="M28_SGAP-like"/>
</dbReference>
<feature type="domain" description="PA" evidence="10">
    <location>
        <begin position="151"/>
        <end position="247"/>
    </location>
</feature>
<keyword evidence="7" id="KW-0862">Zinc</keyword>
<feature type="domain" description="Peptidase M28" evidence="11">
    <location>
        <begin position="267"/>
        <end position="482"/>
    </location>
</feature>
<dbReference type="SUPFAM" id="SSF53187">
    <property type="entry name" value="Zn-dependent exopeptidases"/>
    <property type="match status" value="1"/>
</dbReference>
<evidence type="ECO:0000256" key="5">
    <source>
        <dbReference type="ARBA" id="ARBA00022729"/>
    </source>
</evidence>
<proteinExistence type="inferred from homology"/>
<evidence type="ECO:0000256" key="7">
    <source>
        <dbReference type="ARBA" id="ARBA00022833"/>
    </source>
</evidence>
<dbReference type="InterPro" id="IPR046450">
    <property type="entry name" value="PA_dom_sf"/>
</dbReference>
<organism evidence="12 13">
    <name type="scientific">Microbacterium insulae</name>
    <dbReference type="NCBI Taxonomy" id="483014"/>
    <lineage>
        <taxon>Bacteria</taxon>
        <taxon>Bacillati</taxon>
        <taxon>Actinomycetota</taxon>
        <taxon>Actinomycetes</taxon>
        <taxon>Micrococcales</taxon>
        <taxon>Microbacteriaceae</taxon>
        <taxon>Microbacterium</taxon>
    </lineage>
</organism>
<evidence type="ECO:0000256" key="1">
    <source>
        <dbReference type="ARBA" id="ARBA00005957"/>
    </source>
</evidence>
<dbReference type="Proteomes" id="UP001597055">
    <property type="component" value="Unassembled WGS sequence"/>
</dbReference>
<feature type="chain" id="PRO_5046793353" evidence="9">
    <location>
        <begin position="35"/>
        <end position="535"/>
    </location>
</feature>